<organism evidence="2 3">
    <name type="scientific">Acaryochloris thomasi RCC1774</name>
    <dbReference type="NCBI Taxonomy" id="1764569"/>
    <lineage>
        <taxon>Bacteria</taxon>
        <taxon>Bacillati</taxon>
        <taxon>Cyanobacteriota</taxon>
        <taxon>Cyanophyceae</taxon>
        <taxon>Acaryochloridales</taxon>
        <taxon>Acaryochloridaceae</taxon>
        <taxon>Acaryochloris</taxon>
        <taxon>Acaryochloris thomasi</taxon>
    </lineage>
</organism>
<feature type="domain" description="YHS" evidence="1">
    <location>
        <begin position="27"/>
        <end position="65"/>
    </location>
</feature>
<keyword evidence="3" id="KW-1185">Reference proteome</keyword>
<proteinExistence type="predicted"/>
<dbReference type="EMBL" id="PQWO01000009">
    <property type="protein sequence ID" value="PZD72685.1"/>
    <property type="molecule type" value="Genomic_DNA"/>
</dbReference>
<gene>
    <name evidence="2" type="ORF">C1752_03521</name>
</gene>
<dbReference type="Pfam" id="PF04945">
    <property type="entry name" value="YHS"/>
    <property type="match status" value="1"/>
</dbReference>
<dbReference type="RefSeq" id="WP_110986953.1">
    <property type="nucleotide sequence ID" value="NZ_CAWNWM010000009.1"/>
</dbReference>
<dbReference type="OrthoDB" id="344729at2"/>
<evidence type="ECO:0000313" key="2">
    <source>
        <dbReference type="EMBL" id="PZD72685.1"/>
    </source>
</evidence>
<accession>A0A2W1JMK4</accession>
<protein>
    <recommendedName>
        <fullName evidence="1">YHS domain-containing protein</fullName>
    </recommendedName>
</protein>
<dbReference type="Proteomes" id="UP000248857">
    <property type="component" value="Unassembled WGS sequence"/>
</dbReference>
<evidence type="ECO:0000259" key="1">
    <source>
        <dbReference type="Pfam" id="PF04945"/>
    </source>
</evidence>
<name>A0A2W1JMK4_9CYAN</name>
<evidence type="ECO:0000313" key="3">
    <source>
        <dbReference type="Proteomes" id="UP000248857"/>
    </source>
</evidence>
<dbReference type="NCBIfam" id="NF041384">
    <property type="entry name" value="YHS_seleno_dom"/>
    <property type="match status" value="1"/>
</dbReference>
<dbReference type="AlphaFoldDB" id="A0A2W1JMK4"/>
<reference evidence="2 3" key="1">
    <citation type="journal article" date="2018" name="Sci. Rep.">
        <title>A novel species of the marine cyanobacterium Acaryochloris with a unique pigment content and lifestyle.</title>
        <authorList>
            <person name="Partensky F."/>
            <person name="Six C."/>
            <person name="Ratin M."/>
            <person name="Garczarek L."/>
            <person name="Vaulot D."/>
            <person name="Probert I."/>
            <person name="Calteau A."/>
            <person name="Gourvil P."/>
            <person name="Marie D."/>
            <person name="Grebert T."/>
            <person name="Bouchier C."/>
            <person name="Le Panse S."/>
            <person name="Gachenot M."/>
            <person name="Rodriguez F."/>
            <person name="Garrido J.L."/>
        </authorList>
    </citation>
    <scope>NUCLEOTIDE SEQUENCE [LARGE SCALE GENOMIC DNA]</scope>
    <source>
        <strain evidence="2 3">RCC1774</strain>
    </source>
</reference>
<sequence>MAHLQNLNETGVAIQGYDPVSYFENQPVEGSTEISSTHNGAIYYFSSQANKTTFDAAPSQYAPQYGGFCAVAVSEGKTFPVDPKSYIVENDKLYLFYNGRLGDTKPQWEAEGQTRKANADTHWENDDLTVVYPTVNY</sequence>
<dbReference type="InterPro" id="IPR007029">
    <property type="entry name" value="YHS_dom"/>
</dbReference>
<comment type="caution">
    <text evidence="2">The sequence shown here is derived from an EMBL/GenBank/DDBJ whole genome shotgun (WGS) entry which is preliminary data.</text>
</comment>